<reference evidence="1" key="1">
    <citation type="submission" date="2013-08" db="EMBL/GenBank/DDBJ databases">
        <authorList>
            <person name="Mendez C."/>
            <person name="Richter M."/>
            <person name="Ferrer M."/>
            <person name="Sanchez J."/>
        </authorList>
    </citation>
    <scope>NUCLEOTIDE SEQUENCE</scope>
</reference>
<protein>
    <submittedName>
        <fullName evidence="1">Creatininase subfamily</fullName>
    </submittedName>
</protein>
<gene>
    <name evidence="1" type="ORF">B1B_15742</name>
</gene>
<evidence type="ECO:0000313" key="1">
    <source>
        <dbReference type="EMBL" id="EQD38574.1"/>
    </source>
</evidence>
<dbReference type="InterPro" id="IPR024087">
    <property type="entry name" value="Creatininase-like_sf"/>
</dbReference>
<dbReference type="InterPro" id="IPR003785">
    <property type="entry name" value="Creatininase/forma_Hydrolase"/>
</dbReference>
<organism evidence="1">
    <name type="scientific">mine drainage metagenome</name>
    <dbReference type="NCBI Taxonomy" id="410659"/>
    <lineage>
        <taxon>unclassified sequences</taxon>
        <taxon>metagenomes</taxon>
        <taxon>ecological metagenomes</taxon>
    </lineage>
</organism>
<comment type="caution">
    <text evidence="1">The sequence shown here is derived from an EMBL/GenBank/DDBJ whole genome shotgun (WGS) entry which is preliminary data.</text>
</comment>
<feature type="non-terminal residue" evidence="1">
    <location>
        <position position="1"/>
    </location>
</feature>
<sequence length="102" mass="11106">IVVLSDYDFVYELRGKESPATDGHAGLMETSRVLFLAPQTVGPARPVVPHRGSPFVPGTLSMEEWPESVVGDTRPASAELGGRIQKHVLERLEATVRELLPS</sequence>
<dbReference type="AlphaFoldDB" id="T1ACD7"/>
<dbReference type="SUPFAM" id="SSF102215">
    <property type="entry name" value="Creatininase"/>
    <property type="match status" value="1"/>
</dbReference>
<accession>T1ACD7</accession>
<proteinExistence type="predicted"/>
<dbReference type="EMBL" id="AUZY01010469">
    <property type="protein sequence ID" value="EQD38574.1"/>
    <property type="molecule type" value="Genomic_DNA"/>
</dbReference>
<name>T1ACD7_9ZZZZ</name>
<reference evidence="1" key="2">
    <citation type="journal article" date="2014" name="ISME J.">
        <title>Microbial stratification in low pH oxic and suboxic macroscopic growths along an acid mine drainage.</title>
        <authorList>
            <person name="Mendez-Garcia C."/>
            <person name="Mesa V."/>
            <person name="Sprenger R.R."/>
            <person name="Richter M."/>
            <person name="Diez M.S."/>
            <person name="Solano J."/>
            <person name="Bargiela R."/>
            <person name="Golyshina O.V."/>
            <person name="Manteca A."/>
            <person name="Ramos J.L."/>
            <person name="Gallego J.R."/>
            <person name="Llorente I."/>
            <person name="Martins Dos Santos V.A."/>
            <person name="Jensen O.N."/>
            <person name="Pelaez A.I."/>
            <person name="Sanchez J."/>
            <person name="Ferrer M."/>
        </authorList>
    </citation>
    <scope>NUCLEOTIDE SEQUENCE</scope>
</reference>
<dbReference type="Gene3D" id="3.40.50.10310">
    <property type="entry name" value="Creatininase"/>
    <property type="match status" value="1"/>
</dbReference>
<dbReference type="Pfam" id="PF02633">
    <property type="entry name" value="Creatininase"/>
    <property type="match status" value="1"/>
</dbReference>